<evidence type="ECO:0000256" key="1">
    <source>
        <dbReference type="SAM" id="MobiDB-lite"/>
    </source>
</evidence>
<dbReference type="PANTHER" id="PTHR31111:SF125">
    <property type="entry name" value="F-BOX PROTEIN CPR30-LIKE"/>
    <property type="match status" value="1"/>
</dbReference>
<dbReference type="CDD" id="cd22157">
    <property type="entry name" value="F-box_AtFBW1-like"/>
    <property type="match status" value="1"/>
</dbReference>
<organism evidence="3 4">
    <name type="scientific">Oldenlandia corymbosa var. corymbosa</name>
    <dbReference type="NCBI Taxonomy" id="529605"/>
    <lineage>
        <taxon>Eukaryota</taxon>
        <taxon>Viridiplantae</taxon>
        <taxon>Streptophyta</taxon>
        <taxon>Embryophyta</taxon>
        <taxon>Tracheophyta</taxon>
        <taxon>Spermatophyta</taxon>
        <taxon>Magnoliopsida</taxon>
        <taxon>eudicotyledons</taxon>
        <taxon>Gunneridae</taxon>
        <taxon>Pentapetalae</taxon>
        <taxon>asterids</taxon>
        <taxon>lamiids</taxon>
        <taxon>Gentianales</taxon>
        <taxon>Rubiaceae</taxon>
        <taxon>Rubioideae</taxon>
        <taxon>Spermacoceae</taxon>
        <taxon>Hedyotis-Oldenlandia complex</taxon>
        <taxon>Oldenlandia</taxon>
    </lineage>
</organism>
<reference evidence="3" key="1">
    <citation type="submission" date="2023-03" db="EMBL/GenBank/DDBJ databases">
        <authorList>
            <person name="Julca I."/>
        </authorList>
    </citation>
    <scope>NUCLEOTIDE SEQUENCE</scope>
</reference>
<dbReference type="EMBL" id="OX459118">
    <property type="protein sequence ID" value="CAI9087729.1"/>
    <property type="molecule type" value="Genomic_DNA"/>
</dbReference>
<dbReference type="Gene3D" id="1.20.1280.50">
    <property type="match status" value="1"/>
</dbReference>
<feature type="region of interest" description="Disordered" evidence="1">
    <location>
        <begin position="1"/>
        <end position="26"/>
    </location>
</feature>
<dbReference type="SMART" id="SM00256">
    <property type="entry name" value="FBOX"/>
    <property type="match status" value="1"/>
</dbReference>
<keyword evidence="4" id="KW-1185">Reference proteome</keyword>
<dbReference type="SUPFAM" id="SSF81383">
    <property type="entry name" value="F-box domain"/>
    <property type="match status" value="1"/>
</dbReference>
<feature type="domain" description="F-box" evidence="2">
    <location>
        <begin position="27"/>
        <end position="72"/>
    </location>
</feature>
<dbReference type="Proteomes" id="UP001161247">
    <property type="component" value="Chromosome 1"/>
</dbReference>
<protein>
    <submittedName>
        <fullName evidence="3">OLC1v1021876C1</fullName>
    </submittedName>
</protein>
<dbReference type="Pfam" id="PF00646">
    <property type="entry name" value="F-box"/>
    <property type="match status" value="1"/>
</dbReference>
<dbReference type="InterPro" id="IPR001810">
    <property type="entry name" value="F-box_dom"/>
</dbReference>
<proteinExistence type="predicted"/>
<sequence length="356" mass="41376">MEKLGEELVASGENAPEDEKSCSDPETESFLFLPPETVFEIISRLPVKSLLVFKTVCKLWCSMIEDRKFVEVHMKRSNTIYVCKEKGDTKEFECLAVKDGLLVEKHRITKKYRIQNPATKYKLDLPDPHHNLKYTKLVYLPSTDTYKLINVYGKKGSRLGGCEVLSIGTDMAWRTLDIPSFYDLNRRRMKGSYGSIDDRFYYMRFSSHQIVCLEMDSESFKILKVPQALFQSWDSVVPISWDKKLSLAKVLGLELHVWVLEDYKKQTWGERKRIISLSFLSNYPNITEKPKPRTFSKGRLQFRSHEDHRIAYYVESGKVHIKYVPEGEKIDYIMHHTLVNPLGVETNRTNKNAGVV</sequence>
<accession>A0AAV1BZ96</accession>
<dbReference type="NCBIfam" id="TIGR01640">
    <property type="entry name" value="F_box_assoc_1"/>
    <property type="match status" value="1"/>
</dbReference>
<dbReference type="InterPro" id="IPR017451">
    <property type="entry name" value="F-box-assoc_interact_dom"/>
</dbReference>
<evidence type="ECO:0000313" key="3">
    <source>
        <dbReference type="EMBL" id="CAI9087729.1"/>
    </source>
</evidence>
<name>A0AAV1BZ96_OLDCO</name>
<evidence type="ECO:0000259" key="2">
    <source>
        <dbReference type="PROSITE" id="PS50181"/>
    </source>
</evidence>
<dbReference type="Pfam" id="PF08268">
    <property type="entry name" value="FBA_3"/>
    <property type="match status" value="1"/>
</dbReference>
<dbReference type="InterPro" id="IPR013187">
    <property type="entry name" value="F-box-assoc_dom_typ3"/>
</dbReference>
<gene>
    <name evidence="3" type="ORF">OLC1_LOCUS479</name>
</gene>
<evidence type="ECO:0000313" key="4">
    <source>
        <dbReference type="Proteomes" id="UP001161247"/>
    </source>
</evidence>
<dbReference type="AlphaFoldDB" id="A0AAV1BZ96"/>
<dbReference type="PANTHER" id="PTHR31111">
    <property type="entry name" value="BNAA05G37150D PROTEIN-RELATED"/>
    <property type="match status" value="1"/>
</dbReference>
<dbReference type="InterPro" id="IPR036047">
    <property type="entry name" value="F-box-like_dom_sf"/>
</dbReference>
<dbReference type="PROSITE" id="PS50181">
    <property type="entry name" value="FBOX"/>
    <property type="match status" value="1"/>
</dbReference>